<accession>A0A0C2EFW5</accession>
<dbReference type="Gene3D" id="1.10.940.10">
    <property type="entry name" value="NusB-like"/>
    <property type="match status" value="1"/>
</dbReference>
<dbReference type="NCBIfam" id="TIGR00563">
    <property type="entry name" value="rsmB"/>
    <property type="match status" value="1"/>
</dbReference>
<evidence type="ECO:0000256" key="4">
    <source>
        <dbReference type="ARBA" id="ARBA00022490"/>
    </source>
</evidence>
<dbReference type="Pfam" id="PF22458">
    <property type="entry name" value="RsmF-B_ferredox"/>
    <property type="match status" value="1"/>
</dbReference>
<dbReference type="SUPFAM" id="SSF53335">
    <property type="entry name" value="S-adenosyl-L-methionine-dependent methyltransferases"/>
    <property type="match status" value="1"/>
</dbReference>
<evidence type="ECO:0000259" key="14">
    <source>
        <dbReference type="PROSITE" id="PS51686"/>
    </source>
</evidence>
<feature type="domain" description="SAM-dependent MTase RsmB/NOP-type" evidence="14">
    <location>
        <begin position="173"/>
        <end position="450"/>
    </location>
</feature>
<protein>
    <recommendedName>
        <fullName evidence="3">16S rRNA (cytosine(967)-C(5))-methyltransferase</fullName>
        <ecNumber evidence="3">2.1.1.176</ecNumber>
    </recommendedName>
    <alternativeName>
        <fullName evidence="10">16S rRNA m5C967 methyltransferase</fullName>
    </alternativeName>
    <alternativeName>
        <fullName evidence="11">rRNA (cytosine-C(5)-)-methyltransferase RsmB</fullName>
    </alternativeName>
</protein>
<feature type="binding site" evidence="13">
    <location>
        <position position="313"/>
    </location>
    <ligand>
        <name>S-adenosyl-L-methionine</name>
        <dbReference type="ChEBI" id="CHEBI:59789"/>
    </ligand>
</feature>
<keyword evidence="4" id="KW-0963">Cytoplasm</keyword>
<feature type="binding site" evidence="13">
    <location>
        <position position="332"/>
    </location>
    <ligand>
        <name>S-adenosyl-L-methionine</name>
        <dbReference type="ChEBI" id="CHEBI:59789"/>
    </ligand>
</feature>
<dbReference type="PANTHER" id="PTHR22807">
    <property type="entry name" value="NOP2 YEAST -RELATED NOL1/NOP2/FMU SUN DOMAIN-CONTAINING"/>
    <property type="match status" value="1"/>
</dbReference>
<evidence type="ECO:0000256" key="9">
    <source>
        <dbReference type="ARBA" id="ARBA00022884"/>
    </source>
</evidence>
<keyword evidence="5" id="KW-0698">rRNA processing</keyword>
<dbReference type="Gene3D" id="3.40.50.150">
    <property type="entry name" value="Vaccinia Virus protein VP39"/>
    <property type="match status" value="1"/>
</dbReference>
<dbReference type="GO" id="GO:0005737">
    <property type="term" value="C:cytoplasm"/>
    <property type="evidence" value="ECO:0007669"/>
    <property type="project" value="UniProtKB-SubCell"/>
</dbReference>
<dbReference type="PANTHER" id="PTHR22807:SF53">
    <property type="entry name" value="RIBOSOMAL RNA SMALL SUBUNIT METHYLTRANSFERASE B-RELATED"/>
    <property type="match status" value="1"/>
</dbReference>
<dbReference type="InterPro" id="IPR006027">
    <property type="entry name" value="NusB_RsmB_TIM44"/>
</dbReference>
<dbReference type="InterPro" id="IPR049560">
    <property type="entry name" value="MeTrfase_RsmB-F_NOP2_cat"/>
</dbReference>
<comment type="caution">
    <text evidence="15">The sequence shown here is derived from an EMBL/GenBank/DDBJ whole genome shotgun (WGS) entry which is preliminary data.</text>
</comment>
<evidence type="ECO:0000256" key="8">
    <source>
        <dbReference type="ARBA" id="ARBA00022691"/>
    </source>
</evidence>
<keyword evidence="6 13" id="KW-0489">Methyltransferase</keyword>
<dbReference type="CDD" id="cd02440">
    <property type="entry name" value="AdoMet_MTases"/>
    <property type="match status" value="1"/>
</dbReference>
<feature type="binding site" evidence="13">
    <location>
        <position position="286"/>
    </location>
    <ligand>
        <name>S-adenosyl-L-methionine</name>
        <dbReference type="ChEBI" id="CHEBI:59789"/>
    </ligand>
</feature>
<dbReference type="InterPro" id="IPR029063">
    <property type="entry name" value="SAM-dependent_MTases_sf"/>
</dbReference>
<proteinExistence type="inferred from homology"/>
<evidence type="ECO:0000256" key="6">
    <source>
        <dbReference type="ARBA" id="ARBA00022603"/>
    </source>
</evidence>
<dbReference type="Pfam" id="PF01029">
    <property type="entry name" value="NusB"/>
    <property type="match status" value="1"/>
</dbReference>
<dbReference type="GO" id="GO:0008649">
    <property type="term" value="F:rRNA methyltransferase activity"/>
    <property type="evidence" value="ECO:0007669"/>
    <property type="project" value="InterPro"/>
</dbReference>
<evidence type="ECO:0000256" key="3">
    <source>
        <dbReference type="ARBA" id="ARBA00012140"/>
    </source>
</evidence>
<dbReference type="PROSITE" id="PS51686">
    <property type="entry name" value="SAM_MT_RSMB_NOP"/>
    <property type="match status" value="1"/>
</dbReference>
<dbReference type="AlphaFoldDB" id="A0A0C2EFW5"/>
<name>A0A0C2EFW5_9BACT</name>
<dbReference type="InterPro" id="IPR023267">
    <property type="entry name" value="RCMT"/>
</dbReference>
<reference evidence="15 16" key="1">
    <citation type="submission" date="2014-12" db="EMBL/GenBank/DDBJ databases">
        <title>Genomes of Geoalkalibacter ferrihydriticus and Geoalkalibacter subterraneus, two haloalkaliphilic metal-reducing members of the Geobacteraceae.</title>
        <authorList>
            <person name="Badalamenti J.P."/>
            <person name="Torres C.I."/>
            <person name="Krajmalnik-Brown R."/>
            <person name="Bond D.R."/>
        </authorList>
    </citation>
    <scope>NUCLEOTIDE SEQUENCE [LARGE SCALE GENOMIC DNA]</scope>
    <source>
        <strain evidence="15 16">DSM 17813</strain>
    </source>
</reference>
<evidence type="ECO:0000256" key="2">
    <source>
        <dbReference type="ARBA" id="ARBA00004496"/>
    </source>
</evidence>
<dbReference type="SUPFAM" id="SSF48013">
    <property type="entry name" value="NusB-like"/>
    <property type="match status" value="1"/>
</dbReference>
<gene>
    <name evidence="15" type="ORF">GFER_02150</name>
</gene>
<comment type="similarity">
    <text evidence="13">Belongs to the class I-like SAM-binding methyltransferase superfamily. RsmB/NOP family.</text>
</comment>
<feature type="active site" description="Nucleophile" evidence="13">
    <location>
        <position position="385"/>
    </location>
</feature>
<evidence type="ECO:0000256" key="11">
    <source>
        <dbReference type="ARBA" id="ARBA00031088"/>
    </source>
</evidence>
<comment type="function">
    <text evidence="1">Specifically methylates the cytosine at position 967 (m5C967) of 16S rRNA.</text>
</comment>
<dbReference type="FunFam" id="3.40.50.150:FF:000022">
    <property type="entry name" value="Ribosomal RNA small subunit methyltransferase B"/>
    <property type="match status" value="1"/>
</dbReference>
<dbReference type="Proteomes" id="UP000035068">
    <property type="component" value="Unassembled WGS sequence"/>
</dbReference>
<evidence type="ECO:0000256" key="7">
    <source>
        <dbReference type="ARBA" id="ARBA00022679"/>
    </source>
</evidence>
<dbReference type="InterPro" id="IPR035926">
    <property type="entry name" value="NusB-like_sf"/>
</dbReference>
<dbReference type="GO" id="GO:0006355">
    <property type="term" value="P:regulation of DNA-templated transcription"/>
    <property type="evidence" value="ECO:0007669"/>
    <property type="project" value="InterPro"/>
</dbReference>
<evidence type="ECO:0000313" key="15">
    <source>
        <dbReference type="EMBL" id="KIH77523.1"/>
    </source>
</evidence>
<keyword evidence="16" id="KW-1185">Reference proteome</keyword>
<dbReference type="NCBIfam" id="NF011494">
    <property type="entry name" value="PRK14902.1"/>
    <property type="match status" value="1"/>
</dbReference>
<dbReference type="EC" id="2.1.1.176" evidence="3"/>
<evidence type="ECO:0000313" key="16">
    <source>
        <dbReference type="Proteomes" id="UP000035068"/>
    </source>
</evidence>
<keyword evidence="7 13" id="KW-0808">Transferase</keyword>
<evidence type="ECO:0000256" key="5">
    <source>
        <dbReference type="ARBA" id="ARBA00022552"/>
    </source>
</evidence>
<dbReference type="PRINTS" id="PR02008">
    <property type="entry name" value="RCMTFAMILY"/>
</dbReference>
<feature type="binding site" evidence="13">
    <location>
        <begin position="262"/>
        <end position="268"/>
    </location>
    <ligand>
        <name>S-adenosyl-L-methionine</name>
        <dbReference type="ChEBI" id="CHEBI:59789"/>
    </ligand>
</feature>
<comment type="subcellular location">
    <subcellularLocation>
        <location evidence="2">Cytoplasm</location>
    </subcellularLocation>
</comment>
<dbReference type="Pfam" id="PF01189">
    <property type="entry name" value="Methyltr_RsmB-F"/>
    <property type="match status" value="1"/>
</dbReference>
<dbReference type="InterPro" id="IPR004573">
    <property type="entry name" value="rRNA_ssu_MeTfrase_B"/>
</dbReference>
<dbReference type="GO" id="GO:0003723">
    <property type="term" value="F:RNA binding"/>
    <property type="evidence" value="ECO:0007669"/>
    <property type="project" value="UniProtKB-UniRule"/>
</dbReference>
<dbReference type="RefSeq" id="WP_040095621.1">
    <property type="nucleotide sequence ID" value="NZ_JWJD01000001.1"/>
</dbReference>
<sequence>MAITSPRHAAFDILRQVENGAFADLAIDAALKRLSLADPRDRALLTELVYGVLRRRGRLDFALSRCCRQPLSKLEPAVLRLLRLGAHQLLHLERIPAHAVLNETVNLARGLGLERATGLINGVLRRLTREQQTIPWPEAHRAPQAHLEHALSLPSWLAQHLLTQFGPREACELAAALLDPAPFTLRANRIKATREILLERLTQAGHQGRETHYADQGVVLEKRGDSELPGNSEGLYQVQDQASQLIAPLLASQAGETILDACAAPGGKTTHLAALTENHARILALDLHPQRVALIRQGAQRLGCTCIEARSWDMTHAPDFIPEQSCHRILVDAPCSGLGVLRRNPELRWRRKPQDLAEMAALQGAILAGAAPLLRPGGVLLYSVCTFTREETEEVIAAFLAAHRDFARDDLRPHAPPHWQELFDEQGALCTLPHRHDGMDAFWAVRLKKR</sequence>
<dbReference type="EMBL" id="JWJD01000001">
    <property type="protein sequence ID" value="KIH77523.1"/>
    <property type="molecule type" value="Genomic_DNA"/>
</dbReference>
<evidence type="ECO:0000256" key="12">
    <source>
        <dbReference type="ARBA" id="ARBA00047283"/>
    </source>
</evidence>
<keyword evidence="9 13" id="KW-0694">RNA-binding</keyword>
<evidence type="ECO:0000256" key="10">
    <source>
        <dbReference type="ARBA" id="ARBA00030399"/>
    </source>
</evidence>
<keyword evidence="8 13" id="KW-0949">S-adenosyl-L-methionine</keyword>
<dbReference type="InterPro" id="IPR001678">
    <property type="entry name" value="MeTrfase_RsmB-F_NOP2_dom"/>
</dbReference>
<evidence type="ECO:0000256" key="13">
    <source>
        <dbReference type="PROSITE-ProRule" id="PRU01023"/>
    </source>
</evidence>
<organism evidence="15 16">
    <name type="scientific">Geoalkalibacter ferrihydriticus DSM 17813</name>
    <dbReference type="NCBI Taxonomy" id="1121915"/>
    <lineage>
        <taxon>Bacteria</taxon>
        <taxon>Pseudomonadati</taxon>
        <taxon>Thermodesulfobacteriota</taxon>
        <taxon>Desulfuromonadia</taxon>
        <taxon>Desulfuromonadales</taxon>
        <taxon>Geoalkalibacteraceae</taxon>
        <taxon>Geoalkalibacter</taxon>
    </lineage>
</organism>
<comment type="catalytic activity">
    <reaction evidence="12">
        <text>cytidine(967) in 16S rRNA + S-adenosyl-L-methionine = 5-methylcytidine(967) in 16S rRNA + S-adenosyl-L-homocysteine + H(+)</text>
        <dbReference type="Rhea" id="RHEA:42748"/>
        <dbReference type="Rhea" id="RHEA-COMP:10219"/>
        <dbReference type="Rhea" id="RHEA-COMP:10220"/>
        <dbReference type="ChEBI" id="CHEBI:15378"/>
        <dbReference type="ChEBI" id="CHEBI:57856"/>
        <dbReference type="ChEBI" id="CHEBI:59789"/>
        <dbReference type="ChEBI" id="CHEBI:74483"/>
        <dbReference type="ChEBI" id="CHEBI:82748"/>
        <dbReference type="EC" id="2.1.1.176"/>
    </reaction>
</comment>
<dbReference type="InterPro" id="IPR054728">
    <property type="entry name" value="RsmB-like_ferredoxin"/>
</dbReference>
<evidence type="ECO:0000256" key="1">
    <source>
        <dbReference type="ARBA" id="ARBA00002724"/>
    </source>
</evidence>